<proteinExistence type="inferred from homology"/>
<evidence type="ECO:0000256" key="5">
    <source>
        <dbReference type="ARBA" id="ARBA00022737"/>
    </source>
</evidence>
<dbReference type="SUPFAM" id="SSF56399">
    <property type="entry name" value="ADP-ribosylation"/>
    <property type="match status" value="1"/>
</dbReference>
<evidence type="ECO:0000313" key="12">
    <source>
        <dbReference type="Proteomes" id="UP000663829"/>
    </source>
</evidence>
<dbReference type="SUPFAM" id="SSF81901">
    <property type="entry name" value="HCP-like"/>
    <property type="match status" value="1"/>
</dbReference>
<keyword evidence="12" id="KW-1185">Reference proteome</keyword>
<keyword evidence="3 9" id="KW-0808">Transferase</keyword>
<evidence type="ECO:0000256" key="2">
    <source>
        <dbReference type="ARBA" id="ARBA00022676"/>
    </source>
</evidence>
<evidence type="ECO:0000256" key="4">
    <source>
        <dbReference type="ARBA" id="ARBA00022695"/>
    </source>
</evidence>
<name>A0A814CAJ4_9BILA</name>
<dbReference type="InterPro" id="IPR019734">
    <property type="entry name" value="TPR_rpt"/>
</dbReference>
<evidence type="ECO:0000313" key="10">
    <source>
        <dbReference type="EMBL" id="CAF0941660.1"/>
    </source>
</evidence>
<dbReference type="Proteomes" id="UP000681722">
    <property type="component" value="Unassembled WGS sequence"/>
</dbReference>
<reference evidence="10" key="1">
    <citation type="submission" date="2021-02" db="EMBL/GenBank/DDBJ databases">
        <authorList>
            <person name="Nowell W R."/>
        </authorList>
    </citation>
    <scope>NUCLEOTIDE SEQUENCE</scope>
</reference>
<dbReference type="InterPro" id="IPR011990">
    <property type="entry name" value="TPR-like_helical_dom_sf"/>
</dbReference>
<evidence type="ECO:0000256" key="1">
    <source>
        <dbReference type="ARBA" id="ARBA00009558"/>
    </source>
</evidence>
<dbReference type="Pfam" id="PF13424">
    <property type="entry name" value="TPR_12"/>
    <property type="match status" value="3"/>
</dbReference>
<protein>
    <recommendedName>
        <fullName evidence="9">NAD(P)(+)--arginine ADP-ribosyltransferase</fullName>
        <ecNumber evidence="9">2.4.2.31</ecNumber>
    </recommendedName>
    <alternativeName>
        <fullName evidence="9">Mono(ADP-ribosyl)transferase</fullName>
    </alternativeName>
</protein>
<dbReference type="EMBL" id="CAJNOQ010002148">
    <property type="protein sequence ID" value="CAF0941660.1"/>
    <property type="molecule type" value="Genomic_DNA"/>
</dbReference>
<keyword evidence="9" id="KW-0520">NAD</keyword>
<feature type="repeat" description="TPR" evidence="8">
    <location>
        <begin position="608"/>
        <end position="641"/>
    </location>
</feature>
<evidence type="ECO:0000256" key="3">
    <source>
        <dbReference type="ARBA" id="ARBA00022679"/>
    </source>
</evidence>
<dbReference type="InterPro" id="IPR000768">
    <property type="entry name" value="ART"/>
</dbReference>
<feature type="repeat" description="TPR" evidence="8">
    <location>
        <begin position="440"/>
        <end position="473"/>
    </location>
</feature>
<organism evidence="10 12">
    <name type="scientific">Didymodactylos carnosus</name>
    <dbReference type="NCBI Taxonomy" id="1234261"/>
    <lineage>
        <taxon>Eukaryota</taxon>
        <taxon>Metazoa</taxon>
        <taxon>Spiralia</taxon>
        <taxon>Gnathifera</taxon>
        <taxon>Rotifera</taxon>
        <taxon>Eurotatoria</taxon>
        <taxon>Bdelloidea</taxon>
        <taxon>Philodinida</taxon>
        <taxon>Philodinidae</taxon>
        <taxon>Didymodactylos</taxon>
    </lineage>
</organism>
<dbReference type="Gene3D" id="3.90.176.10">
    <property type="entry name" value="Toxin ADP-ribosyltransferase, Chain A, domain 1"/>
    <property type="match status" value="1"/>
</dbReference>
<evidence type="ECO:0000313" key="11">
    <source>
        <dbReference type="EMBL" id="CAF3718133.1"/>
    </source>
</evidence>
<keyword evidence="9" id="KW-0521">NADP</keyword>
<accession>A0A814CAJ4</accession>
<dbReference type="GO" id="GO:0016779">
    <property type="term" value="F:nucleotidyltransferase activity"/>
    <property type="evidence" value="ECO:0007669"/>
    <property type="project" value="UniProtKB-KW"/>
</dbReference>
<sequence length="660" mass="76850">MESNDKNVLHSNRNRRNIEGNMGVWLDSLINTADGNLKAKELIRRAVNYLKTFDNSDECTNYVMNTKTEKIFFIISGTFSKIIVPILHDIQQIQSIYVFCSKKEKYEQLMKNYKKIRGLYDDINNVYLALKNDVYMSVNDDLLISVLPSTVVVNNKQEASFMYFQLLTDILIQMDDIQKNAKKDMIDECREQYTGNKQELTVIDDFEENYSSDKAVWWYTRDCFLYRILNKALRVQDVDILFKLRFFIKDLHQQLEQLRSQNNETGTLTVYRGQAMVKEEFNKLQNHIGGFLSMNNFLSTSTDQRVSLSFAQQSLKQSNVESVLFEMDIDLLKCTRPFYNIAELSYFKSEAEILFSMGTVFRIKSIKQQDDQIWNVKLISNGDEDKELQILKDHMRKDISGGSSLSILGALMLKTGQYDKAEQFYLMILEQIDENDLNRGIYYNNLGEIYLQRDAYEKALVYYKKSLEFKLKYLPQSYSSHALTYNSIGSVYKYQGDLDEALTYMNKSLTICQKIFLPTDYALAIPYNNIASVYDDKKDYAFALDYYLKALDIYKVSLPSNHPLLGVIYSNIGTVFLNQSNYTQALKYYEITLNNQLSSLPPEHPSLEITYNNIGCVYYDLNNYEEAIKNLTIAVEIAKKSNHPDMHSYQQLIDGIRKKM</sequence>
<comment type="caution">
    <text evidence="10">The sequence shown here is derived from an EMBL/GenBank/DDBJ whole genome shotgun (WGS) entry which is preliminary data.</text>
</comment>
<dbReference type="PROSITE" id="PS50005">
    <property type="entry name" value="TPR"/>
    <property type="match status" value="3"/>
</dbReference>
<evidence type="ECO:0000256" key="7">
    <source>
        <dbReference type="ARBA" id="ARBA00047597"/>
    </source>
</evidence>
<dbReference type="EMBL" id="CAJOBC010002148">
    <property type="protein sequence ID" value="CAF3718133.1"/>
    <property type="molecule type" value="Genomic_DNA"/>
</dbReference>
<dbReference type="PANTHER" id="PTHR45641">
    <property type="entry name" value="TETRATRICOPEPTIDE REPEAT PROTEIN (AFU_ORTHOLOGUE AFUA_6G03870)"/>
    <property type="match status" value="1"/>
</dbReference>
<dbReference type="Pfam" id="PF01129">
    <property type="entry name" value="ART"/>
    <property type="match status" value="1"/>
</dbReference>
<dbReference type="SMART" id="SM00028">
    <property type="entry name" value="TPR"/>
    <property type="match status" value="6"/>
</dbReference>
<keyword evidence="5" id="KW-0677">Repeat</keyword>
<dbReference type="Gene3D" id="1.25.40.10">
    <property type="entry name" value="Tetratricopeptide repeat domain"/>
    <property type="match status" value="2"/>
</dbReference>
<dbReference type="Proteomes" id="UP000663829">
    <property type="component" value="Unassembled WGS sequence"/>
</dbReference>
<dbReference type="EC" id="2.4.2.31" evidence="9"/>
<comment type="similarity">
    <text evidence="1 9">Belongs to the Arg-specific ADP-ribosyltransferase family.</text>
</comment>
<dbReference type="OrthoDB" id="5986190at2759"/>
<evidence type="ECO:0000256" key="8">
    <source>
        <dbReference type="PROSITE-ProRule" id="PRU00339"/>
    </source>
</evidence>
<evidence type="ECO:0000256" key="9">
    <source>
        <dbReference type="RuleBase" id="RU361228"/>
    </source>
</evidence>
<dbReference type="GO" id="GO:0106274">
    <property type="term" value="F:NAD+-protein-arginine ADP-ribosyltransferase activity"/>
    <property type="evidence" value="ECO:0007669"/>
    <property type="project" value="UniProtKB-EC"/>
</dbReference>
<feature type="repeat" description="TPR" evidence="8">
    <location>
        <begin position="482"/>
        <end position="515"/>
    </location>
</feature>
<comment type="catalytic activity">
    <reaction evidence="7 9">
        <text>L-arginyl-[protein] + NAD(+) = N(omega)-(ADP-D-ribosyl)-L-arginyl-[protein] + nicotinamide + H(+)</text>
        <dbReference type="Rhea" id="RHEA:19149"/>
        <dbReference type="Rhea" id="RHEA-COMP:10532"/>
        <dbReference type="Rhea" id="RHEA-COMP:15087"/>
        <dbReference type="ChEBI" id="CHEBI:15378"/>
        <dbReference type="ChEBI" id="CHEBI:17154"/>
        <dbReference type="ChEBI" id="CHEBI:29965"/>
        <dbReference type="ChEBI" id="CHEBI:57540"/>
        <dbReference type="ChEBI" id="CHEBI:142554"/>
        <dbReference type="EC" id="2.4.2.31"/>
    </reaction>
</comment>
<dbReference type="PROSITE" id="PS51996">
    <property type="entry name" value="TR_MART"/>
    <property type="match status" value="1"/>
</dbReference>
<dbReference type="PANTHER" id="PTHR45641:SF1">
    <property type="entry name" value="AAA+ ATPASE DOMAIN-CONTAINING PROTEIN"/>
    <property type="match status" value="1"/>
</dbReference>
<keyword evidence="2 9" id="KW-0328">Glycosyltransferase</keyword>
<keyword evidence="4" id="KW-0548">Nucleotidyltransferase</keyword>
<keyword evidence="6 8" id="KW-0802">TPR repeat</keyword>
<evidence type="ECO:0000256" key="6">
    <source>
        <dbReference type="ARBA" id="ARBA00022803"/>
    </source>
</evidence>
<dbReference type="AlphaFoldDB" id="A0A814CAJ4"/>
<gene>
    <name evidence="10" type="ORF">GPM918_LOCUS10744</name>
    <name evidence="11" type="ORF">SRO942_LOCUS10745</name>
</gene>